<protein>
    <recommendedName>
        <fullName evidence="4">Prenyltransferase</fullName>
    </recommendedName>
</protein>
<feature type="transmembrane region" description="Helical" evidence="1">
    <location>
        <begin position="169"/>
        <end position="192"/>
    </location>
</feature>
<feature type="transmembrane region" description="Helical" evidence="1">
    <location>
        <begin position="124"/>
        <end position="157"/>
    </location>
</feature>
<proteinExistence type="predicted"/>
<reference evidence="2" key="1">
    <citation type="submission" date="2022-09" db="EMBL/GenBank/DDBJ databases">
        <title>Actin cytoskeleton and complex cell architecture in an #Asgard archaeon.</title>
        <authorList>
            <person name="Ponce Toledo R.I."/>
            <person name="Schleper C."/>
            <person name="Rodrigues Oliveira T."/>
            <person name="Wollweber F."/>
            <person name="Xu J."/>
            <person name="Rittmann S."/>
            <person name="Klingl A."/>
            <person name="Pilhofer M."/>
        </authorList>
    </citation>
    <scope>NUCLEOTIDE SEQUENCE</scope>
    <source>
        <strain evidence="2">B-35</strain>
    </source>
</reference>
<accession>A0ABY6HNN2</accession>
<gene>
    <name evidence="2" type="ORF">NEF87_001392</name>
</gene>
<keyword evidence="3" id="KW-1185">Reference proteome</keyword>
<dbReference type="Proteomes" id="UP001208689">
    <property type="component" value="Chromosome"/>
</dbReference>
<feature type="transmembrane region" description="Helical" evidence="1">
    <location>
        <begin position="212"/>
        <end position="234"/>
    </location>
</feature>
<keyword evidence="1" id="KW-1133">Transmembrane helix</keyword>
<feature type="transmembrane region" description="Helical" evidence="1">
    <location>
        <begin position="86"/>
        <end position="104"/>
    </location>
</feature>
<evidence type="ECO:0000256" key="1">
    <source>
        <dbReference type="SAM" id="Phobius"/>
    </source>
</evidence>
<sequence>MEDQFENYFNSNQKKALFRKILPEWGNYGILFMLAAGVFFLSSLNRLTPLLMLSFLLFHFFICGLTRFNEHEAHPIWHFNRGNQGLLIFSIGLVSLGYFITYFLDNGSGTVLDANIRANLVVKYSYVMVLWAIVASISPLGIYFVVSSVVLWFPFLVRMISSINTPFMLYINVIVVAFLSLGVWITQCVFLYKSIFNREDHGPNNQKFHQYGILLGNLGSLISVCLIILENFLWSFIESWLIHV</sequence>
<organism evidence="2 3">
    <name type="scientific">Candidatus Lokiarchaeum ossiferum</name>
    <dbReference type="NCBI Taxonomy" id="2951803"/>
    <lineage>
        <taxon>Archaea</taxon>
        <taxon>Promethearchaeati</taxon>
        <taxon>Promethearchaeota</taxon>
        <taxon>Promethearchaeia</taxon>
        <taxon>Promethearchaeales</taxon>
        <taxon>Promethearchaeaceae</taxon>
        <taxon>Candidatus Lokiarchaeum</taxon>
    </lineage>
</organism>
<name>A0ABY6HNN2_9ARCH</name>
<evidence type="ECO:0008006" key="4">
    <source>
        <dbReference type="Google" id="ProtNLM"/>
    </source>
</evidence>
<keyword evidence="1" id="KW-0812">Transmembrane</keyword>
<dbReference type="EMBL" id="CP104013">
    <property type="protein sequence ID" value="UYP45107.1"/>
    <property type="molecule type" value="Genomic_DNA"/>
</dbReference>
<feature type="transmembrane region" description="Helical" evidence="1">
    <location>
        <begin position="21"/>
        <end position="41"/>
    </location>
</feature>
<evidence type="ECO:0000313" key="2">
    <source>
        <dbReference type="EMBL" id="UYP45107.1"/>
    </source>
</evidence>
<evidence type="ECO:0000313" key="3">
    <source>
        <dbReference type="Proteomes" id="UP001208689"/>
    </source>
</evidence>
<feature type="transmembrane region" description="Helical" evidence="1">
    <location>
        <begin position="47"/>
        <end position="65"/>
    </location>
</feature>
<keyword evidence="1" id="KW-0472">Membrane</keyword>